<accession>A0A5B7GFL6</accession>
<name>A0A5B7GFL6_PORTR</name>
<dbReference type="AlphaFoldDB" id="A0A5B7GFL6"/>
<dbReference type="EMBL" id="VSRR010013084">
    <property type="protein sequence ID" value="MPC55334.1"/>
    <property type="molecule type" value="Genomic_DNA"/>
</dbReference>
<sequence length="66" mass="7172">MTYNTPNQGINLQTLPPYCCVYVLTTALAQATDVSDVYDDISQPAEASNTSRICFCPHLCNLSATI</sequence>
<reference evidence="1 2" key="1">
    <citation type="submission" date="2019-05" db="EMBL/GenBank/DDBJ databases">
        <title>Another draft genome of Portunus trituberculatus and its Hox gene families provides insights of decapod evolution.</title>
        <authorList>
            <person name="Jeong J.-H."/>
            <person name="Song I."/>
            <person name="Kim S."/>
            <person name="Choi T."/>
            <person name="Kim D."/>
            <person name="Ryu S."/>
            <person name="Kim W."/>
        </authorList>
    </citation>
    <scope>NUCLEOTIDE SEQUENCE [LARGE SCALE GENOMIC DNA]</scope>
    <source>
        <tissue evidence="1">Muscle</tissue>
    </source>
</reference>
<comment type="caution">
    <text evidence="1">The sequence shown here is derived from an EMBL/GenBank/DDBJ whole genome shotgun (WGS) entry which is preliminary data.</text>
</comment>
<keyword evidence="2" id="KW-1185">Reference proteome</keyword>
<gene>
    <name evidence="1" type="ORF">E2C01_049267</name>
</gene>
<protein>
    <submittedName>
        <fullName evidence="1">Uncharacterized protein</fullName>
    </submittedName>
</protein>
<evidence type="ECO:0000313" key="1">
    <source>
        <dbReference type="EMBL" id="MPC55334.1"/>
    </source>
</evidence>
<dbReference type="Proteomes" id="UP000324222">
    <property type="component" value="Unassembled WGS sequence"/>
</dbReference>
<evidence type="ECO:0000313" key="2">
    <source>
        <dbReference type="Proteomes" id="UP000324222"/>
    </source>
</evidence>
<proteinExistence type="predicted"/>
<organism evidence="1 2">
    <name type="scientific">Portunus trituberculatus</name>
    <name type="common">Swimming crab</name>
    <name type="synonym">Neptunus trituberculatus</name>
    <dbReference type="NCBI Taxonomy" id="210409"/>
    <lineage>
        <taxon>Eukaryota</taxon>
        <taxon>Metazoa</taxon>
        <taxon>Ecdysozoa</taxon>
        <taxon>Arthropoda</taxon>
        <taxon>Crustacea</taxon>
        <taxon>Multicrustacea</taxon>
        <taxon>Malacostraca</taxon>
        <taxon>Eumalacostraca</taxon>
        <taxon>Eucarida</taxon>
        <taxon>Decapoda</taxon>
        <taxon>Pleocyemata</taxon>
        <taxon>Brachyura</taxon>
        <taxon>Eubrachyura</taxon>
        <taxon>Portunoidea</taxon>
        <taxon>Portunidae</taxon>
        <taxon>Portuninae</taxon>
        <taxon>Portunus</taxon>
    </lineage>
</organism>